<feature type="domain" description="GH3 C-terminal" evidence="3">
    <location>
        <begin position="136"/>
        <end position="177"/>
    </location>
</feature>
<dbReference type="Gene3D" id="2.40.10.120">
    <property type="match status" value="1"/>
</dbReference>
<accession>J3M496</accession>
<dbReference type="InterPro" id="IPR055377">
    <property type="entry name" value="GH3_M"/>
</dbReference>
<dbReference type="Pfam" id="PF23572">
    <property type="entry name" value="GH3_C"/>
    <property type="match status" value="1"/>
</dbReference>
<protein>
    <recommendedName>
        <fullName evidence="6">Serine protease</fullName>
    </recommendedName>
</protein>
<evidence type="ECO:0000259" key="3">
    <source>
        <dbReference type="Pfam" id="PF23572"/>
    </source>
</evidence>
<proteinExistence type="predicted"/>
<evidence type="ECO:0000313" key="4">
    <source>
        <dbReference type="EnsemblPlants" id="OB05G14200.1"/>
    </source>
</evidence>
<dbReference type="AlphaFoldDB" id="J3M496"/>
<reference evidence="4" key="1">
    <citation type="journal article" date="2013" name="Nat. Commun.">
        <title>Whole-genome sequencing of Oryza brachyantha reveals mechanisms underlying Oryza genome evolution.</title>
        <authorList>
            <person name="Chen J."/>
            <person name="Huang Q."/>
            <person name="Gao D."/>
            <person name="Wang J."/>
            <person name="Lang Y."/>
            <person name="Liu T."/>
            <person name="Li B."/>
            <person name="Bai Z."/>
            <person name="Luis Goicoechea J."/>
            <person name="Liang C."/>
            <person name="Chen C."/>
            <person name="Zhang W."/>
            <person name="Sun S."/>
            <person name="Liao Y."/>
            <person name="Zhang X."/>
            <person name="Yang L."/>
            <person name="Song C."/>
            <person name="Wang M."/>
            <person name="Shi J."/>
            <person name="Liu G."/>
            <person name="Liu J."/>
            <person name="Zhou H."/>
            <person name="Zhou W."/>
            <person name="Yu Q."/>
            <person name="An N."/>
            <person name="Chen Y."/>
            <person name="Cai Q."/>
            <person name="Wang B."/>
            <person name="Liu B."/>
            <person name="Min J."/>
            <person name="Huang Y."/>
            <person name="Wu H."/>
            <person name="Li Z."/>
            <person name="Zhang Y."/>
            <person name="Yin Y."/>
            <person name="Song W."/>
            <person name="Jiang J."/>
            <person name="Jackson S.A."/>
            <person name="Wing R.A."/>
            <person name="Wang J."/>
            <person name="Chen M."/>
        </authorList>
    </citation>
    <scope>NUCLEOTIDE SEQUENCE [LARGE SCALE GENOMIC DNA]</scope>
    <source>
        <strain evidence="4">cv. IRGC 101232</strain>
    </source>
</reference>
<dbReference type="eggNOG" id="KOG0800">
    <property type="taxonomic scope" value="Eukaryota"/>
</dbReference>
<dbReference type="PANTHER" id="PTHR36141">
    <property type="entry name" value="OS08G0148500 PROTEIN"/>
    <property type="match status" value="1"/>
</dbReference>
<organism evidence="4">
    <name type="scientific">Oryza brachyantha</name>
    <name type="common">malo sina</name>
    <dbReference type="NCBI Taxonomy" id="4533"/>
    <lineage>
        <taxon>Eukaryota</taxon>
        <taxon>Viridiplantae</taxon>
        <taxon>Streptophyta</taxon>
        <taxon>Embryophyta</taxon>
        <taxon>Tracheophyta</taxon>
        <taxon>Spermatophyta</taxon>
        <taxon>Magnoliopsida</taxon>
        <taxon>Liliopsida</taxon>
        <taxon>Poales</taxon>
        <taxon>Poaceae</taxon>
        <taxon>BOP clade</taxon>
        <taxon>Oryzoideae</taxon>
        <taxon>Oryzeae</taxon>
        <taxon>Oryzinae</taxon>
        <taxon>Oryza</taxon>
    </lineage>
</organism>
<reference evidence="4" key="2">
    <citation type="submission" date="2013-04" db="UniProtKB">
        <authorList>
            <consortium name="EnsemblPlants"/>
        </authorList>
    </citation>
    <scope>IDENTIFICATION</scope>
</reference>
<dbReference type="HOGENOM" id="CLU_529353_0_0_1"/>
<dbReference type="PANTHER" id="PTHR36141:SF4">
    <property type="entry name" value="OS08G0148566 PROTEIN"/>
    <property type="match status" value="1"/>
</dbReference>
<evidence type="ECO:0000256" key="1">
    <source>
        <dbReference type="SAM" id="MobiDB-lite"/>
    </source>
</evidence>
<feature type="domain" description="GH3 middle" evidence="2">
    <location>
        <begin position="77"/>
        <end position="120"/>
    </location>
</feature>
<evidence type="ECO:0008006" key="6">
    <source>
        <dbReference type="Google" id="ProtNLM"/>
    </source>
</evidence>
<dbReference type="Proteomes" id="UP000006038">
    <property type="component" value="Chromosome 5"/>
</dbReference>
<evidence type="ECO:0000313" key="5">
    <source>
        <dbReference type="Proteomes" id="UP000006038"/>
    </source>
</evidence>
<dbReference type="Pfam" id="PF23571">
    <property type="entry name" value="GH3_M"/>
    <property type="match status" value="1"/>
</dbReference>
<evidence type="ECO:0000259" key="2">
    <source>
        <dbReference type="Pfam" id="PF23571"/>
    </source>
</evidence>
<feature type="compositionally biased region" description="Gly residues" evidence="1">
    <location>
        <begin position="1"/>
        <end position="19"/>
    </location>
</feature>
<keyword evidence="5" id="KW-1185">Reference proteome</keyword>
<sequence>MAGARVGPGVGGDAEGMAGGEFPPPPDVGDAEGTTEAELDPDVGGGADRVAQRGRCSRRQGERRRVQRRQPPRGPRPLEVGREYELVITTYAGLNWYRVDDVLRVMWFHNAAPQFRFVRRKNVPLSIKSDKTDAAELQHAMECASALLRPHGVSVVEYTSHACTKRIPGQYVIYWDIYWELLLTRGAASRWRVQVFVLLTFGLRGDVRDMTRLGADFLAAIGGPKECKMEDLRPSIFSNIPHHLVGRKRTDSLFLIKVQVSSEDSKTQVKEYLPRTFGLRKKNLKGKFDIHTPMVATGFTAIESENSLYILTCAHLFEDFYSDNVEADSVTLEGWFDILVVCQHFESHMIVNYPNLYKEPDTDPRLYAPASIVRLEERKDLMLLQVKKNLLYGTPTLLCGSPHPALHLARVLPRPTDDIMLVSWPATRKDSAVIGQVVGGDREYGQVTQDLSKGYNMHLVELNVAGGEGTSGGPVLNHRANVVGLYHARLGATGYAVSAADIYEFCHHAVLAEEV</sequence>
<feature type="compositionally biased region" description="Acidic residues" evidence="1">
    <location>
        <begin position="29"/>
        <end position="41"/>
    </location>
</feature>
<dbReference type="InterPro" id="IPR009003">
    <property type="entry name" value="Peptidase_S1_PA"/>
</dbReference>
<dbReference type="SUPFAM" id="SSF50494">
    <property type="entry name" value="Trypsin-like serine proteases"/>
    <property type="match status" value="1"/>
</dbReference>
<dbReference type="EnsemblPlants" id="OB05G14200.1">
    <property type="protein sequence ID" value="OB05G14200.1"/>
    <property type="gene ID" value="OB05G14200"/>
</dbReference>
<dbReference type="Gramene" id="OB05G14200.1">
    <property type="protein sequence ID" value="OB05G14200.1"/>
    <property type="gene ID" value="OB05G14200"/>
</dbReference>
<name>J3M496_ORYBR</name>
<dbReference type="InterPro" id="IPR055378">
    <property type="entry name" value="GH3_C"/>
</dbReference>
<feature type="region of interest" description="Disordered" evidence="1">
    <location>
        <begin position="1"/>
        <end position="78"/>
    </location>
</feature>
<dbReference type="Pfam" id="PF13365">
    <property type="entry name" value="Trypsin_2"/>
    <property type="match status" value="1"/>
</dbReference>